<proteinExistence type="predicted"/>
<evidence type="ECO:0000313" key="2">
    <source>
        <dbReference type="Proteomes" id="UP000232003"/>
    </source>
</evidence>
<dbReference type="EMBL" id="CP024791">
    <property type="protein sequence ID" value="AUB43727.1"/>
    <property type="molecule type" value="Genomic_DNA"/>
</dbReference>
<organism evidence="1 2">
    <name type="scientific">Nostoc flagelliforme CCNUN1</name>
    <dbReference type="NCBI Taxonomy" id="2038116"/>
    <lineage>
        <taxon>Bacteria</taxon>
        <taxon>Bacillati</taxon>
        <taxon>Cyanobacteriota</taxon>
        <taxon>Cyanophyceae</taxon>
        <taxon>Nostocales</taxon>
        <taxon>Nostocaceae</taxon>
        <taxon>Nostoc</taxon>
    </lineage>
</organism>
<dbReference type="KEGG" id="nfl:COO91_09913"/>
<name>A0A2K8T7R0_9NOSO</name>
<dbReference type="Proteomes" id="UP000232003">
    <property type="component" value="Plasmid pNFSY06"/>
</dbReference>
<dbReference type="RefSeq" id="WP_100903743.1">
    <property type="nucleotide sequence ID" value="NZ_CAWNNC010000007.1"/>
</dbReference>
<protein>
    <submittedName>
        <fullName evidence="1">Phage-related tail protein</fullName>
    </submittedName>
</protein>
<gene>
    <name evidence="1" type="ORF">COO91_09913</name>
</gene>
<keyword evidence="2" id="KW-1185">Reference proteome</keyword>
<keyword evidence="1" id="KW-0614">Plasmid</keyword>
<reference evidence="1 2" key="1">
    <citation type="submission" date="2017-11" db="EMBL/GenBank/DDBJ databases">
        <title>Complete genome of a free-living desiccation-tolerant cyanobacterium and its photosynthetic adaptation to extreme terrestrial habitat.</title>
        <authorList>
            <person name="Shang J."/>
        </authorList>
    </citation>
    <scope>NUCLEOTIDE SEQUENCE [LARGE SCALE GENOMIC DNA]</scope>
    <source>
        <strain evidence="1 2">CCNUN1</strain>
        <plasmid evidence="2">pnfsy06</plasmid>
    </source>
</reference>
<dbReference type="AlphaFoldDB" id="A0A2K8T7R0"/>
<geneLocation type="plasmid" evidence="2">
    <name>pnfsy06</name>
</geneLocation>
<sequence length="102" mass="10349">MSNILSDLSNLKELELQELSDEESQLVIGGNLFGSIVGAVAGSYIGSKAGLAGIIAGGLVGGAVGSVAEDFINGLSRRQQVIVPLTVSDGETTTTRLSILST</sequence>
<accession>A0A2K8T7R0</accession>
<evidence type="ECO:0000313" key="1">
    <source>
        <dbReference type="EMBL" id="AUB43727.1"/>
    </source>
</evidence>